<evidence type="ECO:0000259" key="1">
    <source>
        <dbReference type="Pfam" id="PF08511"/>
    </source>
</evidence>
<dbReference type="Gene3D" id="1.10.357.10">
    <property type="entry name" value="Tetracycline Repressor, domain 2"/>
    <property type="match status" value="1"/>
</dbReference>
<sequence length="147" mass="17351">MTEDSKKINLIRLRVHERVKELVILRLKIMSREKELISKTYFHLLLPQNFKIASRCLYKAVDQIWFVAGDNSTDFNFYSKRAILASIYSMVMLHYVNNNSLDQTIELLNKQLKRVSKIPKIKNRLGDITKTISQIFKLVKNIRPVKQ</sequence>
<dbReference type="Pfam" id="PF08511">
    <property type="entry name" value="COQ9"/>
    <property type="match status" value="1"/>
</dbReference>
<dbReference type="AlphaFoldDB" id="A0A381UKS4"/>
<reference evidence="2" key="1">
    <citation type="submission" date="2018-05" db="EMBL/GenBank/DDBJ databases">
        <authorList>
            <person name="Lanie J.A."/>
            <person name="Ng W.-L."/>
            <person name="Kazmierczak K.M."/>
            <person name="Andrzejewski T.M."/>
            <person name="Davidsen T.M."/>
            <person name="Wayne K.J."/>
            <person name="Tettelin H."/>
            <person name="Glass J.I."/>
            <person name="Rusch D."/>
            <person name="Podicherti R."/>
            <person name="Tsui H.-C.T."/>
            <person name="Winkler M.E."/>
        </authorList>
    </citation>
    <scope>NUCLEOTIDE SEQUENCE</scope>
</reference>
<proteinExistence type="predicted"/>
<evidence type="ECO:0000313" key="2">
    <source>
        <dbReference type="EMBL" id="SVA27363.1"/>
    </source>
</evidence>
<dbReference type="GO" id="GO:0008289">
    <property type="term" value="F:lipid binding"/>
    <property type="evidence" value="ECO:0007669"/>
    <property type="project" value="InterPro"/>
</dbReference>
<dbReference type="NCBIfam" id="TIGR02396">
    <property type="entry name" value="diverge_rpsU"/>
    <property type="match status" value="1"/>
</dbReference>
<dbReference type="InterPro" id="IPR012762">
    <property type="entry name" value="Ubiq_biosynth_COQ9"/>
</dbReference>
<accession>A0A381UKS4</accession>
<dbReference type="GO" id="GO:0006744">
    <property type="term" value="P:ubiquinone biosynthetic process"/>
    <property type="evidence" value="ECO:0007669"/>
    <property type="project" value="InterPro"/>
</dbReference>
<dbReference type="InterPro" id="IPR013718">
    <property type="entry name" value="COQ9_C"/>
</dbReference>
<feature type="domain" description="COQ9 C-terminal" evidence="1">
    <location>
        <begin position="53"/>
        <end position="118"/>
    </location>
</feature>
<protein>
    <recommendedName>
        <fullName evidence="1">COQ9 C-terminal domain-containing protein</fullName>
    </recommendedName>
</protein>
<organism evidence="2">
    <name type="scientific">marine metagenome</name>
    <dbReference type="NCBI Taxonomy" id="408172"/>
    <lineage>
        <taxon>unclassified sequences</taxon>
        <taxon>metagenomes</taxon>
        <taxon>ecological metagenomes</taxon>
    </lineage>
</organism>
<dbReference type="EMBL" id="UINC01006411">
    <property type="protein sequence ID" value="SVA27363.1"/>
    <property type="molecule type" value="Genomic_DNA"/>
</dbReference>
<gene>
    <name evidence="2" type="ORF">METZ01_LOCUS80217</name>
</gene>
<name>A0A381UKS4_9ZZZZ</name>